<dbReference type="PANTHER" id="PTHR38590:SF1">
    <property type="entry name" value="BLL0828 PROTEIN"/>
    <property type="match status" value="1"/>
</dbReference>
<dbReference type="PANTHER" id="PTHR38590">
    <property type="entry name" value="BLL0828 PROTEIN"/>
    <property type="match status" value="1"/>
</dbReference>
<dbReference type="EMBL" id="AP027142">
    <property type="protein sequence ID" value="BDV34748.1"/>
    <property type="molecule type" value="Genomic_DNA"/>
</dbReference>
<sequence length="122" mass="14403">MRDDTPKARFTQARSLRRNMTVAEDMLWRCLRGRAFEGLKFRRQVPIGPYIADFACLERRLIVELDGRPHEKPEQKAHDRRRDAWFFANGWRVLRLDNERVIGGAALNDIALWMRPPSSDPR</sequence>
<dbReference type="RefSeq" id="WP_281928017.1">
    <property type="nucleotide sequence ID" value="NZ_AP027142.1"/>
</dbReference>
<evidence type="ECO:0000259" key="1">
    <source>
        <dbReference type="Pfam" id="PF04480"/>
    </source>
</evidence>
<dbReference type="CDD" id="cd01038">
    <property type="entry name" value="Endonuclease_DUF559"/>
    <property type="match status" value="1"/>
</dbReference>
<reference evidence="2 3" key="1">
    <citation type="journal article" date="2023" name="Int. J. Syst. Evol. Microbiol.">
        <title>Methylocystis iwaonis sp. nov., a type II methane-oxidizing bacterium from surface soil of a rice paddy field in Japan, and emended description of the genus Methylocystis (ex Whittenbury et al. 1970) Bowman et al. 1993.</title>
        <authorList>
            <person name="Kaise H."/>
            <person name="Sawadogo J.B."/>
            <person name="Alam M.S."/>
            <person name="Ueno C."/>
            <person name="Dianou D."/>
            <person name="Shinjo R."/>
            <person name="Asakawa S."/>
        </authorList>
    </citation>
    <scope>NUCLEOTIDE SEQUENCE [LARGE SCALE GENOMIC DNA]</scope>
    <source>
        <strain evidence="2 3">SS37A-Re</strain>
    </source>
</reference>
<dbReference type="Pfam" id="PF04480">
    <property type="entry name" value="DUF559"/>
    <property type="match status" value="1"/>
</dbReference>
<name>A0ABN6VGG8_9HYPH</name>
<evidence type="ECO:0000313" key="2">
    <source>
        <dbReference type="EMBL" id="BDV34748.1"/>
    </source>
</evidence>
<protein>
    <recommendedName>
        <fullName evidence="1">DUF559 domain-containing protein</fullName>
    </recommendedName>
</protein>
<dbReference type="Gene3D" id="3.40.960.10">
    <property type="entry name" value="VSR Endonuclease"/>
    <property type="match status" value="1"/>
</dbReference>
<proteinExistence type="predicted"/>
<evidence type="ECO:0000313" key="3">
    <source>
        <dbReference type="Proteomes" id="UP001317629"/>
    </source>
</evidence>
<gene>
    <name evidence="2" type="ORF">SS37A_22770</name>
</gene>
<dbReference type="InterPro" id="IPR007569">
    <property type="entry name" value="DUF559"/>
</dbReference>
<dbReference type="SUPFAM" id="SSF52980">
    <property type="entry name" value="Restriction endonuclease-like"/>
    <property type="match status" value="1"/>
</dbReference>
<feature type="domain" description="DUF559" evidence="1">
    <location>
        <begin position="11"/>
        <end position="102"/>
    </location>
</feature>
<dbReference type="InterPro" id="IPR011335">
    <property type="entry name" value="Restrct_endonuc-II-like"/>
</dbReference>
<organism evidence="2 3">
    <name type="scientific">Methylocystis iwaonis</name>
    <dbReference type="NCBI Taxonomy" id="2885079"/>
    <lineage>
        <taxon>Bacteria</taxon>
        <taxon>Pseudomonadati</taxon>
        <taxon>Pseudomonadota</taxon>
        <taxon>Alphaproteobacteria</taxon>
        <taxon>Hyphomicrobiales</taxon>
        <taxon>Methylocystaceae</taxon>
        <taxon>Methylocystis</taxon>
    </lineage>
</organism>
<accession>A0ABN6VGG8</accession>
<dbReference type="Proteomes" id="UP001317629">
    <property type="component" value="Chromosome"/>
</dbReference>
<keyword evidence="3" id="KW-1185">Reference proteome</keyword>
<dbReference type="InterPro" id="IPR047216">
    <property type="entry name" value="Endonuclease_DUF559_bact"/>
</dbReference>